<sequence length="54" mass="6501">MNWDFPIGPGHFWANRSFMIKIISFKRMIQRFCIVEPYSIIHEIDLPKNKAFSE</sequence>
<evidence type="ECO:0000313" key="1">
    <source>
        <dbReference type="EMBL" id="KAJ0034915.1"/>
    </source>
</evidence>
<keyword evidence="2" id="KW-1185">Reference proteome</keyword>
<evidence type="ECO:0000313" key="2">
    <source>
        <dbReference type="Proteomes" id="UP001163603"/>
    </source>
</evidence>
<dbReference type="Proteomes" id="UP001163603">
    <property type="component" value="Chromosome 7"/>
</dbReference>
<protein>
    <submittedName>
        <fullName evidence="1">Uncharacterized protein</fullName>
    </submittedName>
</protein>
<reference evidence="2" key="1">
    <citation type="journal article" date="2023" name="G3 (Bethesda)">
        <title>Genome assembly and association tests identify interacting loci associated with vigor, precocity, and sex in interspecific pistachio rootstocks.</title>
        <authorList>
            <person name="Palmer W."/>
            <person name="Jacygrad E."/>
            <person name="Sagayaradj S."/>
            <person name="Cavanaugh K."/>
            <person name="Han R."/>
            <person name="Bertier L."/>
            <person name="Beede B."/>
            <person name="Kafkas S."/>
            <person name="Golino D."/>
            <person name="Preece J."/>
            <person name="Michelmore R."/>
        </authorList>
    </citation>
    <scope>NUCLEOTIDE SEQUENCE [LARGE SCALE GENOMIC DNA]</scope>
</reference>
<name>A0ACC0YF97_9ROSI</name>
<proteinExistence type="predicted"/>
<gene>
    <name evidence="1" type="ORF">Pint_24618</name>
</gene>
<dbReference type="EMBL" id="CM047742">
    <property type="protein sequence ID" value="KAJ0034915.1"/>
    <property type="molecule type" value="Genomic_DNA"/>
</dbReference>
<accession>A0ACC0YF97</accession>
<organism evidence="1 2">
    <name type="scientific">Pistacia integerrima</name>
    <dbReference type="NCBI Taxonomy" id="434235"/>
    <lineage>
        <taxon>Eukaryota</taxon>
        <taxon>Viridiplantae</taxon>
        <taxon>Streptophyta</taxon>
        <taxon>Embryophyta</taxon>
        <taxon>Tracheophyta</taxon>
        <taxon>Spermatophyta</taxon>
        <taxon>Magnoliopsida</taxon>
        <taxon>eudicotyledons</taxon>
        <taxon>Gunneridae</taxon>
        <taxon>Pentapetalae</taxon>
        <taxon>rosids</taxon>
        <taxon>malvids</taxon>
        <taxon>Sapindales</taxon>
        <taxon>Anacardiaceae</taxon>
        <taxon>Pistacia</taxon>
    </lineage>
</organism>
<comment type="caution">
    <text evidence="1">The sequence shown here is derived from an EMBL/GenBank/DDBJ whole genome shotgun (WGS) entry which is preliminary data.</text>
</comment>